<protein>
    <submittedName>
        <fullName evidence="3">L37A3 protein</fullName>
    </submittedName>
</protein>
<evidence type="ECO:0000313" key="3">
    <source>
        <dbReference type="EMBL" id="NXM26936.1"/>
    </source>
</evidence>
<dbReference type="SUPFAM" id="SSF52058">
    <property type="entry name" value="L domain-like"/>
    <property type="match status" value="1"/>
</dbReference>
<evidence type="ECO:0000256" key="1">
    <source>
        <dbReference type="ARBA" id="ARBA00022614"/>
    </source>
</evidence>
<dbReference type="Pfam" id="PF13855">
    <property type="entry name" value="LRR_8"/>
    <property type="match status" value="1"/>
</dbReference>
<name>A0A7L0ZK79_9PASS</name>
<proteinExistence type="predicted"/>
<dbReference type="PROSITE" id="PS51450">
    <property type="entry name" value="LRR"/>
    <property type="match status" value="2"/>
</dbReference>
<dbReference type="SMART" id="SM00369">
    <property type="entry name" value="LRR_TYP"/>
    <property type="match status" value="3"/>
</dbReference>
<keyword evidence="2" id="KW-0677">Repeat</keyword>
<dbReference type="InterPro" id="IPR032675">
    <property type="entry name" value="LRR_dom_sf"/>
</dbReference>
<evidence type="ECO:0000313" key="4">
    <source>
        <dbReference type="Proteomes" id="UP000564466"/>
    </source>
</evidence>
<dbReference type="InterPro" id="IPR015753">
    <property type="entry name" value="LRRC37"/>
</dbReference>
<keyword evidence="1" id="KW-0433">Leucine-rich repeat</keyword>
<keyword evidence="4" id="KW-1185">Reference proteome</keyword>
<dbReference type="PANTHER" id="PTHR23045:SF9">
    <property type="entry name" value="LEUCINE RICH REPEAT CONTAINING 37A-RELATED"/>
    <property type="match status" value="1"/>
</dbReference>
<dbReference type="EMBL" id="VXAY01001999">
    <property type="protein sequence ID" value="NXM26936.1"/>
    <property type="molecule type" value="Genomic_DNA"/>
</dbReference>
<feature type="non-terminal residue" evidence="3">
    <location>
        <position position="181"/>
    </location>
</feature>
<feature type="non-terminal residue" evidence="3">
    <location>
        <position position="1"/>
    </location>
</feature>
<dbReference type="Gene3D" id="3.80.10.10">
    <property type="entry name" value="Ribonuclease Inhibitor"/>
    <property type="match status" value="1"/>
</dbReference>
<reference evidence="3 4" key="1">
    <citation type="submission" date="2019-09" db="EMBL/GenBank/DDBJ databases">
        <title>Bird 10,000 Genomes (B10K) Project - Family phase.</title>
        <authorList>
            <person name="Zhang G."/>
        </authorList>
    </citation>
    <scope>NUCLEOTIDE SEQUENCE [LARGE SCALE GENOMIC DNA]</scope>
    <source>
        <strain evidence="3">B10K-DU-002-07</strain>
        <tissue evidence="3">Muscle</tissue>
    </source>
</reference>
<sequence>DFTDNSISTLGPQTWKEYQWTETLILKDNKLQAVKSHSLEGLFLLKHLLCSNGNRDLSGNTIKSIEERAFEPLPFLEHLNLSGNQLTQIPSGAFEAWHGMQFLRELILSHNPLTVIADPAFFKLPSVNSLDLSATQVSAETLLLFLQATSRLETLQVPRAVSCCLCQERGAIETPCRTIQF</sequence>
<comment type="caution">
    <text evidence="3">The sequence shown here is derived from an EMBL/GenBank/DDBJ whole genome shotgun (WGS) entry which is preliminary data.</text>
</comment>
<dbReference type="PANTHER" id="PTHR23045">
    <property type="entry name" value="LEUCINE-RICH REPEAT-CONTAINING PROTEIN 37A"/>
    <property type="match status" value="1"/>
</dbReference>
<dbReference type="InterPro" id="IPR003591">
    <property type="entry name" value="Leu-rich_rpt_typical-subtyp"/>
</dbReference>
<evidence type="ECO:0000256" key="2">
    <source>
        <dbReference type="ARBA" id="ARBA00022737"/>
    </source>
</evidence>
<accession>A0A7L0ZK79</accession>
<organism evidence="3 4">
    <name type="scientific">Oxyruncus cristatus</name>
    <name type="common">sharpbill</name>
    <dbReference type="NCBI Taxonomy" id="114331"/>
    <lineage>
        <taxon>Eukaryota</taxon>
        <taxon>Metazoa</taxon>
        <taxon>Chordata</taxon>
        <taxon>Craniata</taxon>
        <taxon>Vertebrata</taxon>
        <taxon>Euteleostomi</taxon>
        <taxon>Archelosauria</taxon>
        <taxon>Archosauria</taxon>
        <taxon>Dinosauria</taxon>
        <taxon>Saurischia</taxon>
        <taxon>Theropoda</taxon>
        <taxon>Coelurosauria</taxon>
        <taxon>Aves</taxon>
        <taxon>Neognathae</taxon>
        <taxon>Neoaves</taxon>
        <taxon>Telluraves</taxon>
        <taxon>Australaves</taxon>
        <taxon>Passeriformes</taxon>
        <taxon>Cotingidae</taxon>
        <taxon>Oxyruncus</taxon>
    </lineage>
</organism>
<gene>
    <name evidence="3" type="primary">Lrrc37a3</name>
    <name evidence="3" type="ORF">OXYCRI_R02933</name>
</gene>
<dbReference type="AlphaFoldDB" id="A0A7L0ZK79"/>
<dbReference type="Proteomes" id="UP000564466">
    <property type="component" value="Unassembled WGS sequence"/>
</dbReference>
<dbReference type="InterPro" id="IPR001611">
    <property type="entry name" value="Leu-rich_rpt"/>
</dbReference>